<sequence>MRESTDKLPPRSKGSKILKFLPKATSFSVPKPPYSPGRDRGHHRGFSGPIISIVPAEARRKPAGRGGYETPEPTSPKVSCIGQIKHKKKAAASRPRGPSPSRAPEKKPRFAIGRLFGGRGRRAGERAEKPPLPPARVAAPAPALGHLRRFASGRDALANFDWRASRVADESGEEDSGCFYDYEDSDDEVFIPHSAPILVGDGGGVRAGHVAVEPRKEVNLWKRRTMAPPRPLHLE</sequence>
<dbReference type="AlphaFoldDB" id="A0A843X418"/>
<dbReference type="Proteomes" id="UP000652761">
    <property type="component" value="Unassembled WGS sequence"/>
</dbReference>
<evidence type="ECO:0000313" key="3">
    <source>
        <dbReference type="Proteomes" id="UP000652761"/>
    </source>
</evidence>
<gene>
    <name evidence="2" type="ORF">Taro_044954</name>
</gene>
<protein>
    <recommendedName>
        <fullName evidence="4">Syringolide-induced protein 14-1-1</fullName>
    </recommendedName>
</protein>
<accession>A0A843X418</accession>
<keyword evidence="3" id="KW-1185">Reference proteome</keyword>
<organism evidence="2 3">
    <name type="scientific">Colocasia esculenta</name>
    <name type="common">Wild taro</name>
    <name type="synonym">Arum esculentum</name>
    <dbReference type="NCBI Taxonomy" id="4460"/>
    <lineage>
        <taxon>Eukaryota</taxon>
        <taxon>Viridiplantae</taxon>
        <taxon>Streptophyta</taxon>
        <taxon>Embryophyta</taxon>
        <taxon>Tracheophyta</taxon>
        <taxon>Spermatophyta</taxon>
        <taxon>Magnoliopsida</taxon>
        <taxon>Liliopsida</taxon>
        <taxon>Araceae</taxon>
        <taxon>Aroideae</taxon>
        <taxon>Colocasieae</taxon>
        <taxon>Colocasia</taxon>
    </lineage>
</organism>
<reference evidence="2" key="1">
    <citation type="submission" date="2017-07" db="EMBL/GenBank/DDBJ databases">
        <title>Taro Niue Genome Assembly and Annotation.</title>
        <authorList>
            <person name="Atibalentja N."/>
            <person name="Keating K."/>
            <person name="Fields C.J."/>
        </authorList>
    </citation>
    <scope>NUCLEOTIDE SEQUENCE</scope>
    <source>
        <strain evidence="2">Niue_2</strain>
        <tissue evidence="2">Leaf</tissue>
    </source>
</reference>
<dbReference type="OrthoDB" id="1926132at2759"/>
<dbReference type="PANTHER" id="PTHR34779:SF1">
    <property type="entry name" value="OS09G0542900 PROTEIN"/>
    <property type="match status" value="1"/>
</dbReference>
<dbReference type="EMBL" id="NMUH01005180">
    <property type="protein sequence ID" value="MQM12044.1"/>
    <property type="molecule type" value="Genomic_DNA"/>
</dbReference>
<feature type="compositionally biased region" description="Low complexity" evidence="1">
    <location>
        <begin position="92"/>
        <end position="102"/>
    </location>
</feature>
<proteinExistence type="predicted"/>
<evidence type="ECO:0000313" key="2">
    <source>
        <dbReference type="EMBL" id="MQM12044.1"/>
    </source>
</evidence>
<dbReference type="PANTHER" id="PTHR34779">
    <property type="entry name" value="OS09G0542900 PROTEIN"/>
    <property type="match status" value="1"/>
</dbReference>
<comment type="caution">
    <text evidence="2">The sequence shown here is derived from an EMBL/GenBank/DDBJ whole genome shotgun (WGS) entry which is preliminary data.</text>
</comment>
<dbReference type="InterPro" id="IPR038796">
    <property type="entry name" value="At1g76070-like"/>
</dbReference>
<feature type="region of interest" description="Disordered" evidence="1">
    <location>
        <begin position="1"/>
        <end position="137"/>
    </location>
</feature>
<evidence type="ECO:0000256" key="1">
    <source>
        <dbReference type="SAM" id="MobiDB-lite"/>
    </source>
</evidence>
<evidence type="ECO:0008006" key="4">
    <source>
        <dbReference type="Google" id="ProtNLM"/>
    </source>
</evidence>
<name>A0A843X418_COLES</name>